<feature type="non-terminal residue" evidence="1">
    <location>
        <position position="211"/>
    </location>
</feature>
<keyword evidence="2" id="KW-1185">Reference proteome</keyword>
<evidence type="ECO:0000313" key="1">
    <source>
        <dbReference type="EMBL" id="CAG8603046.1"/>
    </source>
</evidence>
<gene>
    <name evidence="1" type="ORF">DHETER_LOCUS7328</name>
</gene>
<accession>A0ACA9MPE7</accession>
<dbReference type="Proteomes" id="UP000789702">
    <property type="component" value="Unassembled WGS sequence"/>
</dbReference>
<proteinExistence type="predicted"/>
<name>A0ACA9MPE7_9GLOM</name>
<protein>
    <submittedName>
        <fullName evidence="1">1731_t:CDS:1</fullName>
    </submittedName>
</protein>
<dbReference type="EMBL" id="CAJVPU010010181">
    <property type="protein sequence ID" value="CAG8603046.1"/>
    <property type="molecule type" value="Genomic_DNA"/>
</dbReference>
<evidence type="ECO:0000313" key="2">
    <source>
        <dbReference type="Proteomes" id="UP000789702"/>
    </source>
</evidence>
<reference evidence="1" key="1">
    <citation type="submission" date="2021-06" db="EMBL/GenBank/DDBJ databases">
        <authorList>
            <person name="Kallberg Y."/>
            <person name="Tangrot J."/>
            <person name="Rosling A."/>
        </authorList>
    </citation>
    <scope>NUCLEOTIDE SEQUENCE</scope>
    <source>
        <strain evidence="1">IL203A</strain>
    </source>
</reference>
<comment type="caution">
    <text evidence="1">The sequence shown here is derived from an EMBL/GenBank/DDBJ whole genome shotgun (WGS) entry which is preliminary data.</text>
</comment>
<sequence>MKQLQNNLKLLIHSGPEPYNFYIVNITIKNQTLLVCRTLCSKNQNAIEAQLVVQSNLKKNQKEILFKYENECHEFSLVVPISKDKQVLISCKNNPSKDYFNYYHVSTRYKEQGKNFEKCAIHEAKEETDLPNKNDGWFFVDLKDLTKYKLTDSLVLYLPTITELVNKKFRNMNRSKKRKIELVIPEKILDIKTKIGSQPIMPNEITFPSSS</sequence>
<organism evidence="1 2">
    <name type="scientific">Dentiscutata heterogama</name>
    <dbReference type="NCBI Taxonomy" id="1316150"/>
    <lineage>
        <taxon>Eukaryota</taxon>
        <taxon>Fungi</taxon>
        <taxon>Fungi incertae sedis</taxon>
        <taxon>Mucoromycota</taxon>
        <taxon>Glomeromycotina</taxon>
        <taxon>Glomeromycetes</taxon>
        <taxon>Diversisporales</taxon>
        <taxon>Gigasporaceae</taxon>
        <taxon>Dentiscutata</taxon>
    </lineage>
</organism>